<comment type="subcellular location">
    <subcellularLocation>
        <location evidence="11">Cytoplasm</location>
    </subcellularLocation>
</comment>
<feature type="domain" description="Phosphoribosyl-AMP cyclohydrolase" evidence="12">
    <location>
        <begin position="30"/>
        <end position="103"/>
    </location>
</feature>
<feature type="binding site" evidence="11">
    <location>
        <position position="81"/>
    </location>
    <ligand>
        <name>Mg(2+)</name>
        <dbReference type="ChEBI" id="CHEBI:18420"/>
    </ligand>
</feature>
<dbReference type="GO" id="GO:0000105">
    <property type="term" value="P:L-histidine biosynthetic process"/>
    <property type="evidence" value="ECO:0007669"/>
    <property type="project" value="UniProtKB-UniRule"/>
</dbReference>
<feature type="binding site" evidence="11">
    <location>
        <position position="79"/>
    </location>
    <ligand>
        <name>Mg(2+)</name>
        <dbReference type="ChEBI" id="CHEBI:18420"/>
    </ligand>
</feature>
<dbReference type="RefSeq" id="WP_206295223.1">
    <property type="nucleotide sequence ID" value="NZ_CP063458.1"/>
</dbReference>
<dbReference type="Proteomes" id="UP000593765">
    <property type="component" value="Chromosome"/>
</dbReference>
<comment type="cofactor">
    <cofactor evidence="11">
        <name>Mg(2+)</name>
        <dbReference type="ChEBI" id="CHEBI:18420"/>
    </cofactor>
    <text evidence="11">Binds 1 Mg(2+) ion per subunit.</text>
</comment>
<comment type="cofactor">
    <cofactor evidence="11">
        <name>Zn(2+)</name>
        <dbReference type="ChEBI" id="CHEBI:29105"/>
    </cofactor>
    <text evidence="11">Binds 1 zinc ion per subunit.</text>
</comment>
<dbReference type="AlphaFoldDB" id="A0A7M2X2J7"/>
<comment type="function">
    <text evidence="11">Catalyzes the hydrolysis of the adenine ring of phosphoribosyl-AMP.</text>
</comment>
<evidence type="ECO:0000256" key="10">
    <source>
        <dbReference type="ARBA" id="ARBA00023102"/>
    </source>
</evidence>
<proteinExistence type="inferred from homology"/>
<comment type="pathway">
    <text evidence="4">Amino-acid biosynthesis; L-histidine biosynthesis; L-histidine from 5-phospho-alpha-D-ribose 1-diphosphate: step 2/9.</text>
</comment>
<comment type="similarity">
    <text evidence="5">In the C-terminal section; belongs to the PRA-PH family.</text>
</comment>
<comment type="subunit">
    <text evidence="11">Homodimer.</text>
</comment>
<dbReference type="GO" id="GO:0004636">
    <property type="term" value="F:phosphoribosyl-ATP diphosphatase activity"/>
    <property type="evidence" value="ECO:0007669"/>
    <property type="project" value="UniProtKB-EC"/>
</dbReference>
<comment type="similarity">
    <text evidence="6">In the N-terminal section; belongs to the PRA-CH family.</text>
</comment>
<evidence type="ECO:0000256" key="5">
    <source>
        <dbReference type="ARBA" id="ARBA00007731"/>
    </source>
</evidence>
<dbReference type="Gene3D" id="3.10.20.810">
    <property type="entry name" value="Phosphoribosyl-AMP cyclohydrolase"/>
    <property type="match status" value="1"/>
</dbReference>
<evidence type="ECO:0000256" key="1">
    <source>
        <dbReference type="ARBA" id="ARBA00000024"/>
    </source>
</evidence>
<dbReference type="InterPro" id="IPR002496">
    <property type="entry name" value="PRib_AMP_CycHydrolase_dom"/>
</dbReference>
<keyword evidence="11" id="KW-0460">Magnesium</keyword>
<evidence type="ECO:0000256" key="2">
    <source>
        <dbReference type="ARBA" id="ARBA00001460"/>
    </source>
</evidence>
<evidence type="ECO:0000256" key="4">
    <source>
        <dbReference type="ARBA" id="ARBA00005204"/>
    </source>
</evidence>
<evidence type="ECO:0000256" key="6">
    <source>
        <dbReference type="ARBA" id="ARBA00008299"/>
    </source>
</evidence>
<keyword evidence="9 11" id="KW-0378">Hydrolase</keyword>
<accession>A0A7M2X2J7</accession>
<evidence type="ECO:0000256" key="7">
    <source>
        <dbReference type="ARBA" id="ARBA00022490"/>
    </source>
</evidence>
<evidence type="ECO:0000313" key="13">
    <source>
        <dbReference type="EMBL" id="QOV91904.1"/>
    </source>
</evidence>
<comment type="pathway">
    <text evidence="3 11">Amino-acid biosynthesis; L-histidine biosynthesis; L-histidine from 5-phospho-alpha-D-ribose 1-diphosphate: step 3/9.</text>
</comment>
<protein>
    <recommendedName>
        <fullName evidence="11">Phosphoribosyl-AMP cyclohydrolase</fullName>
        <shortName evidence="11">PRA-CH</shortName>
        <ecNumber evidence="11">3.5.4.19</ecNumber>
    </recommendedName>
</protein>
<sequence>MDATLENLKYDSNGLIPAIIQDHQTGQVLMMAWMNKDSLAKTVETGKTHFFSRSRNKLWLKGESSGHVQDVKSISTDCDKDVVLVKVEQHGAACHEGYQSCFFRTYEQGKEEWTIVGERLFDPKKVYGK</sequence>
<comment type="catalytic activity">
    <reaction evidence="1 11">
        <text>1-(5-phospho-beta-D-ribosyl)-5'-AMP + H2O = 1-(5-phospho-beta-D-ribosyl)-5-[(5-phospho-beta-D-ribosylamino)methylideneamino]imidazole-4-carboxamide</text>
        <dbReference type="Rhea" id="RHEA:20049"/>
        <dbReference type="ChEBI" id="CHEBI:15377"/>
        <dbReference type="ChEBI" id="CHEBI:58435"/>
        <dbReference type="ChEBI" id="CHEBI:59457"/>
        <dbReference type="EC" id="3.5.4.19"/>
    </reaction>
</comment>
<feature type="binding site" evidence="11">
    <location>
        <position position="94"/>
    </location>
    <ligand>
        <name>Zn(2+)</name>
        <dbReference type="ChEBI" id="CHEBI:29105"/>
        <note>ligand shared between dimeric partners</note>
    </ligand>
</feature>
<dbReference type="InterPro" id="IPR038019">
    <property type="entry name" value="PRib_AMP_CycHydrolase_sf"/>
</dbReference>
<keyword evidence="11" id="KW-0479">Metal-binding</keyword>
<evidence type="ECO:0000313" key="14">
    <source>
        <dbReference type="Proteomes" id="UP000593765"/>
    </source>
</evidence>
<dbReference type="UniPathway" id="UPA00031">
    <property type="reaction ID" value="UER00008"/>
</dbReference>
<evidence type="ECO:0000259" key="12">
    <source>
        <dbReference type="Pfam" id="PF01502"/>
    </source>
</evidence>
<dbReference type="EMBL" id="CP063458">
    <property type="protein sequence ID" value="QOV91904.1"/>
    <property type="molecule type" value="Genomic_DNA"/>
</dbReference>
<comment type="similarity">
    <text evidence="11">Belongs to the PRA-CH family.</text>
</comment>
<dbReference type="GO" id="GO:0000287">
    <property type="term" value="F:magnesium ion binding"/>
    <property type="evidence" value="ECO:0007669"/>
    <property type="project" value="UniProtKB-UniRule"/>
</dbReference>
<keyword evidence="10 11" id="KW-0368">Histidine biosynthesis</keyword>
<dbReference type="GO" id="GO:0008270">
    <property type="term" value="F:zinc ion binding"/>
    <property type="evidence" value="ECO:0007669"/>
    <property type="project" value="UniProtKB-UniRule"/>
</dbReference>
<keyword evidence="14" id="KW-1185">Reference proteome</keyword>
<feature type="binding site" evidence="11">
    <location>
        <position position="77"/>
    </location>
    <ligand>
        <name>Mg(2+)</name>
        <dbReference type="ChEBI" id="CHEBI:18420"/>
    </ligand>
</feature>
<dbReference type="HAMAP" id="MF_01021">
    <property type="entry name" value="HisI"/>
    <property type="match status" value="1"/>
</dbReference>
<keyword evidence="7 11" id="KW-0963">Cytoplasm</keyword>
<feature type="binding site" evidence="11">
    <location>
        <position position="101"/>
    </location>
    <ligand>
        <name>Zn(2+)</name>
        <dbReference type="ChEBI" id="CHEBI:29105"/>
        <note>ligand shared between dimeric partners</note>
    </ligand>
</feature>
<dbReference type="InterPro" id="IPR026660">
    <property type="entry name" value="PRA-CH"/>
</dbReference>
<dbReference type="PANTHER" id="PTHR42945">
    <property type="entry name" value="HISTIDINE BIOSYNTHESIS BIFUNCTIONAL PROTEIN"/>
    <property type="match status" value="1"/>
</dbReference>
<organism evidence="13 14">
    <name type="scientific">Humisphaera borealis</name>
    <dbReference type="NCBI Taxonomy" id="2807512"/>
    <lineage>
        <taxon>Bacteria</taxon>
        <taxon>Pseudomonadati</taxon>
        <taxon>Planctomycetota</taxon>
        <taxon>Phycisphaerae</taxon>
        <taxon>Tepidisphaerales</taxon>
        <taxon>Tepidisphaeraceae</taxon>
        <taxon>Humisphaera</taxon>
    </lineage>
</organism>
<dbReference type="EC" id="3.5.4.19" evidence="11"/>
<feature type="binding site" evidence="11">
    <location>
        <position position="78"/>
    </location>
    <ligand>
        <name>Zn(2+)</name>
        <dbReference type="ChEBI" id="CHEBI:29105"/>
        <note>ligand shared between dimeric partners</note>
    </ligand>
</feature>
<keyword evidence="8 11" id="KW-0028">Amino-acid biosynthesis</keyword>
<comment type="catalytic activity">
    <reaction evidence="2">
        <text>1-(5-phospho-beta-D-ribosyl)-ATP + H2O = 1-(5-phospho-beta-D-ribosyl)-5'-AMP + diphosphate + H(+)</text>
        <dbReference type="Rhea" id="RHEA:22828"/>
        <dbReference type="ChEBI" id="CHEBI:15377"/>
        <dbReference type="ChEBI" id="CHEBI:15378"/>
        <dbReference type="ChEBI" id="CHEBI:33019"/>
        <dbReference type="ChEBI" id="CHEBI:59457"/>
        <dbReference type="ChEBI" id="CHEBI:73183"/>
        <dbReference type="EC" id="3.6.1.31"/>
    </reaction>
</comment>
<dbReference type="SUPFAM" id="SSF141734">
    <property type="entry name" value="HisI-like"/>
    <property type="match status" value="1"/>
</dbReference>
<dbReference type="FunFam" id="3.10.20.810:FF:000001">
    <property type="entry name" value="Histidine biosynthesis bifunctional protein HisIE"/>
    <property type="match status" value="1"/>
</dbReference>
<dbReference type="Pfam" id="PF01502">
    <property type="entry name" value="PRA-CH"/>
    <property type="match status" value="1"/>
</dbReference>
<evidence type="ECO:0000256" key="9">
    <source>
        <dbReference type="ARBA" id="ARBA00022801"/>
    </source>
</evidence>
<dbReference type="GO" id="GO:0005737">
    <property type="term" value="C:cytoplasm"/>
    <property type="evidence" value="ECO:0007669"/>
    <property type="project" value="UniProtKB-SubCell"/>
</dbReference>
<dbReference type="PANTHER" id="PTHR42945:SF1">
    <property type="entry name" value="HISTIDINE BIOSYNTHESIS BIFUNCTIONAL PROTEIN HIS7"/>
    <property type="match status" value="1"/>
</dbReference>
<dbReference type="KEGG" id="hbs:IPV69_11340"/>
<gene>
    <name evidence="11 13" type="primary">hisI</name>
    <name evidence="13" type="ORF">IPV69_11340</name>
</gene>
<evidence type="ECO:0000256" key="3">
    <source>
        <dbReference type="ARBA" id="ARBA00005169"/>
    </source>
</evidence>
<evidence type="ECO:0000256" key="8">
    <source>
        <dbReference type="ARBA" id="ARBA00022605"/>
    </source>
</evidence>
<reference evidence="13 14" key="1">
    <citation type="submission" date="2020-10" db="EMBL/GenBank/DDBJ databases">
        <title>Wide distribution of Phycisphaera-like planctomycetes from WD2101 soil group in peatlands and genome analysis of the first cultivated representative.</title>
        <authorList>
            <person name="Dedysh S.N."/>
            <person name="Beletsky A.V."/>
            <person name="Ivanova A."/>
            <person name="Kulichevskaya I.S."/>
            <person name="Suzina N.E."/>
            <person name="Philippov D.A."/>
            <person name="Rakitin A.L."/>
            <person name="Mardanov A.V."/>
            <person name="Ravin N.V."/>
        </authorList>
    </citation>
    <scope>NUCLEOTIDE SEQUENCE [LARGE SCALE GENOMIC DNA]</scope>
    <source>
        <strain evidence="13 14">M1803</strain>
    </source>
</reference>
<name>A0A7M2X2J7_9BACT</name>
<dbReference type="GO" id="GO:0004635">
    <property type="term" value="F:phosphoribosyl-AMP cyclohydrolase activity"/>
    <property type="evidence" value="ECO:0007669"/>
    <property type="project" value="UniProtKB-UniRule"/>
</dbReference>
<keyword evidence="11" id="KW-0862">Zinc</keyword>
<evidence type="ECO:0000256" key="11">
    <source>
        <dbReference type="HAMAP-Rule" id="MF_01021"/>
    </source>
</evidence>
<dbReference type="NCBIfam" id="NF000768">
    <property type="entry name" value="PRK00051.1"/>
    <property type="match status" value="1"/>
</dbReference>